<evidence type="ECO:0000313" key="5">
    <source>
        <dbReference type="Proteomes" id="UP000198290"/>
    </source>
</evidence>
<dbReference type="Proteomes" id="UP000198290">
    <property type="component" value="Chromosome"/>
</dbReference>
<dbReference type="SMART" id="SM00304">
    <property type="entry name" value="HAMP"/>
    <property type="match status" value="1"/>
</dbReference>
<dbReference type="Pfam" id="PF00672">
    <property type="entry name" value="HAMP"/>
    <property type="match status" value="1"/>
</dbReference>
<dbReference type="InterPro" id="IPR003660">
    <property type="entry name" value="HAMP_dom"/>
</dbReference>
<evidence type="ECO:0000313" key="4">
    <source>
        <dbReference type="EMBL" id="BBF86536.1"/>
    </source>
</evidence>
<dbReference type="Pfam" id="PF00990">
    <property type="entry name" value="GGDEF"/>
    <property type="match status" value="1"/>
</dbReference>
<accession>A0A3G9GMZ0</accession>
<dbReference type="FunFam" id="3.30.70.270:FF:000001">
    <property type="entry name" value="Diguanylate cyclase domain protein"/>
    <property type="match status" value="1"/>
</dbReference>
<evidence type="ECO:0000259" key="2">
    <source>
        <dbReference type="PROSITE" id="PS50885"/>
    </source>
</evidence>
<dbReference type="GO" id="GO:0003824">
    <property type="term" value="F:catalytic activity"/>
    <property type="evidence" value="ECO:0007669"/>
    <property type="project" value="UniProtKB-ARBA"/>
</dbReference>
<dbReference type="KEGG" id="amah:DLM_2935"/>
<dbReference type="PROSITE" id="PS50885">
    <property type="entry name" value="HAMP"/>
    <property type="match status" value="1"/>
</dbReference>
<dbReference type="NCBIfam" id="TIGR00254">
    <property type="entry name" value="GGDEF"/>
    <property type="match status" value="1"/>
</dbReference>
<dbReference type="InterPro" id="IPR043128">
    <property type="entry name" value="Rev_trsase/Diguanyl_cyclase"/>
</dbReference>
<dbReference type="InterPro" id="IPR029787">
    <property type="entry name" value="Nucleotide_cyclase"/>
</dbReference>
<dbReference type="AlphaFoldDB" id="A0A3G9GMZ0"/>
<dbReference type="InterPro" id="IPR029151">
    <property type="entry name" value="Sensor-like_sf"/>
</dbReference>
<reference evidence="5" key="3">
    <citation type="journal article" date="2017" name="Plant Physiol. Biochem.">
        <title>Differential oxidative and antioxidative response of duckweed Lemna minor toward plant growth promoting/inhibiting bacteria.</title>
        <authorList>
            <person name="Ishizawa H."/>
            <person name="Kuroda M."/>
            <person name="Morikawa M."/>
            <person name="Ike M."/>
        </authorList>
    </citation>
    <scope>NUCLEOTIDE SEQUENCE [LARGE SCALE GENOMIC DNA]</scope>
    <source>
        <strain evidence="5">H3</strain>
    </source>
</reference>
<feature type="transmembrane region" description="Helical" evidence="1">
    <location>
        <begin position="324"/>
        <end position="343"/>
    </location>
</feature>
<evidence type="ECO:0000259" key="3">
    <source>
        <dbReference type="PROSITE" id="PS50887"/>
    </source>
</evidence>
<dbReference type="GO" id="GO:0007165">
    <property type="term" value="P:signal transduction"/>
    <property type="evidence" value="ECO:0007669"/>
    <property type="project" value="InterPro"/>
</dbReference>
<dbReference type="SMART" id="SM00267">
    <property type="entry name" value="GGDEF"/>
    <property type="match status" value="1"/>
</dbReference>
<dbReference type="PANTHER" id="PTHR46663:SF2">
    <property type="entry name" value="GGDEF DOMAIN-CONTAINING PROTEIN"/>
    <property type="match status" value="1"/>
</dbReference>
<dbReference type="SUPFAM" id="SSF158472">
    <property type="entry name" value="HAMP domain-like"/>
    <property type="match status" value="1"/>
</dbReference>
<protein>
    <submittedName>
        <fullName evidence="4">Diguanylate cyclase</fullName>
    </submittedName>
</protein>
<feature type="domain" description="HAMP" evidence="2">
    <location>
        <begin position="344"/>
        <end position="396"/>
    </location>
</feature>
<dbReference type="Gene3D" id="6.10.340.10">
    <property type="match status" value="1"/>
</dbReference>
<dbReference type="Pfam" id="PF21623">
    <property type="entry name" value="HK_sensor_dom_bact"/>
    <property type="match status" value="1"/>
</dbReference>
<dbReference type="InterPro" id="IPR052163">
    <property type="entry name" value="DGC-Regulatory_Protein"/>
</dbReference>
<keyword evidence="5" id="KW-1185">Reference proteome</keyword>
<gene>
    <name evidence="4" type="ORF">DLM_2935</name>
</gene>
<sequence length="574" mass="63313">MRPGLLVKLALLLAIFGILASGITGYYAYTVNRAMLVSAAQSDLITAARGVNRRLSQSVEEAADDALLLSRLVDVERVINGQQAQRLRIAKQELAQAFASMLALHPEYLQVRLIGAANNGLELVRVDSQGGLTLRVDDKDLQEKGHFPYVFETLLVPAGQIYQSSIAVNHERAAHDAEGRPGLMVATPLSRRDGRPGGLLVINLDLTRLLSQLQLDLPKDYQLYMANRWGDFLVHPDPTQTFGFDKGRRILMQDSFAPTHLLFERKAGSLALSGLAQPEQSAGKVMAFVRLPIGRGSRDDFVVTGLVQPLDSVLALAAPLGQRIIHMVLAFSVIAILLAVVFARAMLRPINTLAQAACSFPDTRQQVALPVERNDEIGVLARNFDRMQRQINSHMASLYDSQRELSYLAHHDSLTGLANRALFFQQLEKMLALSQRSGAQFAVLFVDLDHFKQINDQHGHAVGDQVLQVVARRLQHAVRGSDMVARMGGDEYLILLQGSFSTDALSELLDKLALIISEPMIVEDKRLEVGASIGYSLYPRDGTSAEQLVNQADHAMYHVKAIQRDGHTRQLPYS</sequence>
<dbReference type="SUPFAM" id="SSF103190">
    <property type="entry name" value="Sensory domain-like"/>
    <property type="match status" value="1"/>
</dbReference>
<name>A0A3G9GMZ0_9NEIS</name>
<dbReference type="PANTHER" id="PTHR46663">
    <property type="entry name" value="DIGUANYLATE CYCLASE DGCT-RELATED"/>
    <property type="match status" value="1"/>
</dbReference>
<keyword evidence="1" id="KW-1133">Transmembrane helix</keyword>
<dbReference type="STRING" id="332411.VI06_14050"/>
<organism evidence="4 5">
    <name type="scientific">Aquitalea magnusonii</name>
    <dbReference type="NCBI Taxonomy" id="332411"/>
    <lineage>
        <taxon>Bacteria</taxon>
        <taxon>Pseudomonadati</taxon>
        <taxon>Pseudomonadota</taxon>
        <taxon>Betaproteobacteria</taxon>
        <taxon>Neisseriales</taxon>
        <taxon>Chromobacteriaceae</taxon>
        <taxon>Aquitalea</taxon>
    </lineage>
</organism>
<keyword evidence="1" id="KW-0472">Membrane</keyword>
<reference evidence="4 5" key="2">
    <citation type="journal article" date="2017" name="Genome Announc.">
        <title>Draft genome sequence of Aquitalea magnusonii strain H3, a plant growth-promoting bacterium of duckweed Lemna minor.</title>
        <authorList>
            <person name="Ishizawa H."/>
            <person name="Kuroda M."/>
            <person name="Ike M."/>
        </authorList>
    </citation>
    <scope>NUCLEOTIDE SEQUENCE [LARGE SCALE GENOMIC DNA]</scope>
    <source>
        <strain evidence="4 5">H3</strain>
    </source>
</reference>
<dbReference type="Gene3D" id="3.30.70.270">
    <property type="match status" value="1"/>
</dbReference>
<dbReference type="EMBL" id="AP018823">
    <property type="protein sequence ID" value="BBF86536.1"/>
    <property type="molecule type" value="Genomic_DNA"/>
</dbReference>
<dbReference type="InterPro" id="IPR000160">
    <property type="entry name" value="GGDEF_dom"/>
</dbReference>
<dbReference type="SUPFAM" id="SSF55073">
    <property type="entry name" value="Nucleotide cyclase"/>
    <property type="match status" value="1"/>
</dbReference>
<feature type="domain" description="GGDEF" evidence="3">
    <location>
        <begin position="439"/>
        <end position="574"/>
    </location>
</feature>
<dbReference type="CDD" id="cd06225">
    <property type="entry name" value="HAMP"/>
    <property type="match status" value="1"/>
</dbReference>
<evidence type="ECO:0000256" key="1">
    <source>
        <dbReference type="SAM" id="Phobius"/>
    </source>
</evidence>
<dbReference type="GO" id="GO:0016020">
    <property type="term" value="C:membrane"/>
    <property type="evidence" value="ECO:0007669"/>
    <property type="project" value="InterPro"/>
</dbReference>
<reference evidence="5" key="1">
    <citation type="journal article" date="2017" name="Biotechnol. Biofuels">
        <title>Evaluation of environmental bacterial communities as a factor affecting the growth of duckweed Lemna minor.</title>
        <authorList>
            <person name="Ishizawa H."/>
            <person name="Kuroda M."/>
            <person name="Morikawa M."/>
            <person name="Ike M."/>
        </authorList>
    </citation>
    <scope>NUCLEOTIDE SEQUENCE [LARGE SCALE GENOMIC DNA]</scope>
    <source>
        <strain evidence="5">H3</strain>
    </source>
</reference>
<dbReference type="RefSeq" id="WP_089085715.1">
    <property type="nucleotide sequence ID" value="NZ_AP018823.1"/>
</dbReference>
<dbReference type="PROSITE" id="PS50887">
    <property type="entry name" value="GGDEF"/>
    <property type="match status" value="1"/>
</dbReference>
<dbReference type="Gene3D" id="3.30.450.20">
    <property type="entry name" value="PAS domain"/>
    <property type="match status" value="1"/>
</dbReference>
<proteinExistence type="predicted"/>
<keyword evidence="1" id="KW-0812">Transmembrane</keyword>
<dbReference type="InterPro" id="IPR048760">
    <property type="entry name" value="VP0354-like_sensor_dom"/>
</dbReference>
<dbReference type="OrthoDB" id="9812260at2"/>
<dbReference type="CDD" id="cd01949">
    <property type="entry name" value="GGDEF"/>
    <property type="match status" value="1"/>
</dbReference>